<keyword evidence="4" id="KW-0804">Transcription</keyword>
<dbReference type="Gene3D" id="3.30.450.40">
    <property type="match status" value="1"/>
</dbReference>
<evidence type="ECO:0000256" key="1">
    <source>
        <dbReference type="ARBA" id="ARBA00022679"/>
    </source>
</evidence>
<accession>A0ABT8TSS9</accession>
<dbReference type="Proteomes" id="UP001168363">
    <property type="component" value="Unassembled WGS sequence"/>
</dbReference>
<sequence>MTHSSLSERIARIARKLQDAHDPLETMQTAVDLAAAEVDGCDGAALSIVHRRRRVDTPAATSETARIADQLQYELGEGPCLDAIWEERLVHSSDLATDPRWPTWGPKVAAETGARSIMCFQLFTEADTVGALNLYSERRGSFDAEDRDSGVALAAHVAVAVRAAQQVQTMSEGLESRTVIGQAQGILMERFEIDEEHAFALLSRLSQDTNTRLRSLADEIVRTRQVPSGDPA</sequence>
<dbReference type="EMBL" id="JAULSC010000016">
    <property type="protein sequence ID" value="MDO3397012.1"/>
    <property type="molecule type" value="Genomic_DNA"/>
</dbReference>
<keyword evidence="2" id="KW-0418">Kinase</keyword>
<dbReference type="InterPro" id="IPR011006">
    <property type="entry name" value="CheY-like_superfamily"/>
</dbReference>
<dbReference type="InterPro" id="IPR005561">
    <property type="entry name" value="ANTAR"/>
</dbReference>
<proteinExistence type="predicted"/>
<dbReference type="SUPFAM" id="SSF55781">
    <property type="entry name" value="GAF domain-like"/>
    <property type="match status" value="1"/>
</dbReference>
<evidence type="ECO:0000256" key="3">
    <source>
        <dbReference type="ARBA" id="ARBA00023015"/>
    </source>
</evidence>
<dbReference type="SMART" id="SM00065">
    <property type="entry name" value="GAF"/>
    <property type="match status" value="1"/>
</dbReference>
<keyword evidence="7" id="KW-1185">Reference proteome</keyword>
<dbReference type="InterPro" id="IPR029016">
    <property type="entry name" value="GAF-like_dom_sf"/>
</dbReference>
<feature type="domain" description="ANTAR" evidence="5">
    <location>
        <begin position="160"/>
        <end position="221"/>
    </location>
</feature>
<comment type="caution">
    <text evidence="6">The sequence shown here is derived from an EMBL/GenBank/DDBJ whole genome shotgun (WGS) entry which is preliminary data.</text>
</comment>
<reference evidence="6" key="1">
    <citation type="submission" date="2023-06" db="EMBL/GenBank/DDBJ databases">
        <title>Genome sequence of Nocardioides sp. SOB44.</title>
        <authorList>
            <person name="Zhang G."/>
        </authorList>
    </citation>
    <scope>NUCLEOTIDE SEQUENCE</scope>
    <source>
        <strain evidence="6">SOB44</strain>
    </source>
</reference>
<dbReference type="InterPro" id="IPR003018">
    <property type="entry name" value="GAF"/>
</dbReference>
<evidence type="ECO:0000259" key="5">
    <source>
        <dbReference type="PROSITE" id="PS50921"/>
    </source>
</evidence>
<keyword evidence="3" id="KW-0805">Transcription regulation</keyword>
<dbReference type="Pfam" id="PF13185">
    <property type="entry name" value="GAF_2"/>
    <property type="match status" value="1"/>
</dbReference>
<keyword evidence="1" id="KW-0808">Transferase</keyword>
<protein>
    <submittedName>
        <fullName evidence="6">GAF and ANTAR domain-containing protein</fullName>
    </submittedName>
</protein>
<dbReference type="RefSeq" id="WP_302709192.1">
    <property type="nucleotide sequence ID" value="NZ_JAULSC010000016.1"/>
</dbReference>
<evidence type="ECO:0000313" key="7">
    <source>
        <dbReference type="Proteomes" id="UP001168363"/>
    </source>
</evidence>
<evidence type="ECO:0000256" key="4">
    <source>
        <dbReference type="ARBA" id="ARBA00023163"/>
    </source>
</evidence>
<dbReference type="PROSITE" id="PS50921">
    <property type="entry name" value="ANTAR"/>
    <property type="match status" value="1"/>
</dbReference>
<dbReference type="InterPro" id="IPR012074">
    <property type="entry name" value="GAF_ANTAR"/>
</dbReference>
<evidence type="ECO:0000313" key="6">
    <source>
        <dbReference type="EMBL" id="MDO3397012.1"/>
    </source>
</evidence>
<dbReference type="SUPFAM" id="SSF52172">
    <property type="entry name" value="CheY-like"/>
    <property type="match status" value="1"/>
</dbReference>
<dbReference type="Pfam" id="PF03861">
    <property type="entry name" value="ANTAR"/>
    <property type="match status" value="1"/>
</dbReference>
<evidence type="ECO:0000256" key="2">
    <source>
        <dbReference type="ARBA" id="ARBA00022777"/>
    </source>
</evidence>
<dbReference type="SMART" id="SM01012">
    <property type="entry name" value="ANTAR"/>
    <property type="match status" value="1"/>
</dbReference>
<dbReference type="Gene3D" id="1.10.10.10">
    <property type="entry name" value="Winged helix-like DNA-binding domain superfamily/Winged helix DNA-binding domain"/>
    <property type="match status" value="1"/>
</dbReference>
<dbReference type="InterPro" id="IPR036388">
    <property type="entry name" value="WH-like_DNA-bd_sf"/>
</dbReference>
<organism evidence="6 7">
    <name type="scientific">Nocardioides cremeus</name>
    <dbReference type="NCBI Taxonomy" id="3058044"/>
    <lineage>
        <taxon>Bacteria</taxon>
        <taxon>Bacillati</taxon>
        <taxon>Actinomycetota</taxon>
        <taxon>Actinomycetes</taxon>
        <taxon>Propionibacteriales</taxon>
        <taxon>Nocardioidaceae</taxon>
        <taxon>Nocardioides</taxon>
    </lineage>
</organism>
<name>A0ABT8TSS9_9ACTN</name>
<dbReference type="PIRSF" id="PIRSF036625">
    <property type="entry name" value="GAF_ANTAR"/>
    <property type="match status" value="1"/>
</dbReference>
<gene>
    <name evidence="6" type="ORF">QWJ41_14895</name>
</gene>